<feature type="compositionally biased region" description="Polar residues" evidence="2">
    <location>
        <begin position="492"/>
        <end position="501"/>
    </location>
</feature>
<feature type="compositionally biased region" description="Basic and acidic residues" evidence="2">
    <location>
        <begin position="818"/>
        <end position="834"/>
    </location>
</feature>
<feature type="compositionally biased region" description="Basic and acidic residues" evidence="2">
    <location>
        <begin position="479"/>
        <end position="489"/>
    </location>
</feature>
<name>A0A074ZGJ5_AURSE</name>
<feature type="region of interest" description="Disordered" evidence="2">
    <location>
        <begin position="309"/>
        <end position="389"/>
    </location>
</feature>
<dbReference type="OMA" id="PKWQWDD"/>
<dbReference type="PROSITE" id="PS50102">
    <property type="entry name" value="RRM"/>
    <property type="match status" value="1"/>
</dbReference>
<feature type="region of interest" description="Disordered" evidence="2">
    <location>
        <begin position="942"/>
        <end position="995"/>
    </location>
</feature>
<feature type="compositionally biased region" description="Polar residues" evidence="2">
    <location>
        <begin position="1236"/>
        <end position="1247"/>
    </location>
</feature>
<dbReference type="InterPro" id="IPR012677">
    <property type="entry name" value="Nucleotide-bd_a/b_plait_sf"/>
</dbReference>
<feature type="compositionally biased region" description="Polar residues" evidence="2">
    <location>
        <begin position="512"/>
        <end position="524"/>
    </location>
</feature>
<dbReference type="Proteomes" id="UP000030641">
    <property type="component" value="Unassembled WGS sequence"/>
</dbReference>
<feature type="region of interest" description="Disordered" evidence="2">
    <location>
        <begin position="1209"/>
        <end position="1258"/>
    </location>
</feature>
<dbReference type="HOGENOM" id="CLU_244852_0_0_1"/>
<feature type="compositionally biased region" description="Polar residues" evidence="2">
    <location>
        <begin position="309"/>
        <end position="320"/>
    </location>
</feature>
<feature type="compositionally biased region" description="Basic and acidic residues" evidence="2">
    <location>
        <begin position="526"/>
        <end position="540"/>
    </location>
</feature>
<keyword evidence="1" id="KW-0694">RNA-binding</keyword>
<protein>
    <recommendedName>
        <fullName evidence="3">RRM domain-containing protein</fullName>
    </recommendedName>
</protein>
<dbReference type="OrthoDB" id="3538943at2759"/>
<feature type="domain" description="RRM" evidence="3">
    <location>
        <begin position="1020"/>
        <end position="1089"/>
    </location>
</feature>
<feature type="region of interest" description="Disordered" evidence="2">
    <location>
        <begin position="816"/>
        <end position="862"/>
    </location>
</feature>
<accession>A0A074ZGJ5</accession>
<evidence type="ECO:0000256" key="2">
    <source>
        <dbReference type="SAM" id="MobiDB-lite"/>
    </source>
</evidence>
<feature type="compositionally biased region" description="Basic and acidic residues" evidence="2">
    <location>
        <begin position="1418"/>
        <end position="1427"/>
    </location>
</feature>
<feature type="compositionally biased region" description="Low complexity" evidence="2">
    <location>
        <begin position="370"/>
        <end position="384"/>
    </location>
</feature>
<dbReference type="GeneID" id="25368931"/>
<dbReference type="RefSeq" id="XP_013346500.1">
    <property type="nucleotide sequence ID" value="XM_013491046.1"/>
</dbReference>
<evidence type="ECO:0000259" key="3">
    <source>
        <dbReference type="PROSITE" id="PS50102"/>
    </source>
</evidence>
<evidence type="ECO:0000313" key="4">
    <source>
        <dbReference type="EMBL" id="KEQ97681.1"/>
    </source>
</evidence>
<dbReference type="SUPFAM" id="SSF54928">
    <property type="entry name" value="RNA-binding domain, RBD"/>
    <property type="match status" value="1"/>
</dbReference>
<dbReference type="Pfam" id="PF00076">
    <property type="entry name" value="RRM_1"/>
    <property type="match status" value="1"/>
</dbReference>
<dbReference type="InterPro" id="IPR035979">
    <property type="entry name" value="RBD_domain_sf"/>
</dbReference>
<feature type="compositionally biased region" description="Polar residues" evidence="2">
    <location>
        <begin position="985"/>
        <end position="995"/>
    </location>
</feature>
<evidence type="ECO:0000256" key="1">
    <source>
        <dbReference type="PROSITE-ProRule" id="PRU00176"/>
    </source>
</evidence>
<dbReference type="Gene3D" id="3.30.70.330">
    <property type="match status" value="1"/>
</dbReference>
<sequence length="1501" mass="165009">MSSSWLAGIVAEKLTNALAWQDARLKGVKYEFDASHFSDNGSNLKVQVNMASGSLHVLKVQGSTLILTDGTVSLPAKFSTATRTQFENQYSCRYASIESKSIISQPFAIVATHLGPPASRIQLVVFNLSLSDIPLDPSDIRDIVPFHQVPVVQEFLKRQHEVHKKAEEPAPATRSATAVEVTENTDVDVVEAPSTSEKTAERATPLKRPLPSASPNRSGSHRSVRPRIYNEDDDVMIQTGLNLQQPVQLSSNSLQQRVQLLDALRKTSGVKASTALDQALRLGGVVSAPMAPPPVPTPVNAQVQPFLQPESQSPSQNFESQIPLAEPAVSNPVTRDIDMGGTTVPRPGPKFMDQIVQPTSLPNNTPTSAQPELEPPETTQPSLPRGRVPLPSQWQALAASLGTSSSHLLDDISSGAPRPLHRAPPPLFIKYARRPIPIPQRKLLDKPTSWWPSKPGTTFPHPNIPIEILNRIEEIAERREAKGKARAREQPLQPQQQTEAGQNIPAGDPRVTQGTQSSTYSWESSPPEHRQPRNRMDAIRRSTNLLPPDSSAGEPMQMDDPIEQIPSSPPSGSLSETSEHSDVDEYATPKPTPRQLPSFPLSSPEEEQDEPSMTIPEPGPHAVQPPEFVQDKTTTDESQPDGKITRVMLSGLEDLLSQSNGGGIAEEAPRMSLLPGDEDPPDLQVPTQAPASITLYESTTMEDRVQVDDIPMVDDQAQIDDEAVKKDHDDTAMNAGLGVQKDTEMNDEPEIEVAASPRPQSRKRRRQSWGLEESRETTRDMQARLKREFIEQKRKNEAQLRSNEVQNVTVGVQATSQIREEVSKEPEPDIDTRAPDLASEAEAMDVDELPLGPANPVESGAAKRASIIEAWRQKSDQQEGETEAGALAGETLEPASAQSNVAAPVSHEPVSLRSVVLESAIPATTVSEERPRSEGALTGAIRDLPSTQRGLQLTHSPAGSSGTKVGEKLPIDSPDFRSRPGLSKGHSNTSTLKSKQVLTDKQMLINRKWITRGKFDAPSTALWVGSLPAEFNDPKLHDLFSEFNPTSAAAKTEFGFVNFADVDTARSALEARHGLILNGKKIRCNFGRASTGRSQAAPDPVAPAPLPTLEDLYYEMCEKRNYKGNRTAFEKYCKILHKSSNIPLGFWDDYVVLQPARFLPYANRSISNGDDPVDYDTYWRETLQQDVTPELFPVLTPAKLEAVFNKRPLPPQALRPSAHQPPQLTPGAHRSVPPLIQQTPSSVSPTSRPAPASRDLRRSVVERRAQTATDLPRPIISQQPEWLLNIPEPDRTSKWLLHNFVGDKQACMVQSHLFELYKTSFSVKGCDEPLMQGGLFIPEIGKTFPTHTIKRPNEKGEDVFYIYGVRAKRLLPRGSDAGSPSPGEFKIKGISASSPLEGRSRIELPSSTLPSRRELIAASASDRDGRSRRSLPFNEQRQSRSRSPPRMPTMPKGVPKGKLSSRGPVEIREVSHFCFFRWSSLLNIVSSLILTFLNAGPRRRF</sequence>
<proteinExistence type="predicted"/>
<feature type="region of interest" description="Disordered" evidence="2">
    <location>
        <begin position="1418"/>
        <end position="1461"/>
    </location>
</feature>
<organism evidence="4 5">
    <name type="scientific">Aureobasidium subglaciale (strain EXF-2481)</name>
    <name type="common">Aureobasidium pullulans var. subglaciale</name>
    <dbReference type="NCBI Taxonomy" id="1043005"/>
    <lineage>
        <taxon>Eukaryota</taxon>
        <taxon>Fungi</taxon>
        <taxon>Dikarya</taxon>
        <taxon>Ascomycota</taxon>
        <taxon>Pezizomycotina</taxon>
        <taxon>Dothideomycetes</taxon>
        <taxon>Dothideomycetidae</taxon>
        <taxon>Dothideales</taxon>
        <taxon>Saccotheciaceae</taxon>
        <taxon>Aureobasidium</taxon>
    </lineage>
</organism>
<dbReference type="SMART" id="SM00360">
    <property type="entry name" value="RRM"/>
    <property type="match status" value="1"/>
</dbReference>
<feature type="region of interest" description="Disordered" evidence="2">
    <location>
        <begin position="723"/>
        <end position="785"/>
    </location>
</feature>
<dbReference type="EMBL" id="KL584753">
    <property type="protein sequence ID" value="KEQ97681.1"/>
    <property type="molecule type" value="Genomic_DNA"/>
</dbReference>
<reference evidence="4 5" key="1">
    <citation type="journal article" date="2014" name="BMC Genomics">
        <title>Genome sequencing of four Aureobasidium pullulans varieties: biotechnological potential, stress tolerance, and description of new species.</title>
        <authorList>
            <person name="Gostin Ar C."/>
            <person name="Ohm R.A."/>
            <person name="Kogej T."/>
            <person name="Sonjak S."/>
            <person name="Turk M."/>
            <person name="Zajc J."/>
            <person name="Zalar P."/>
            <person name="Grube M."/>
            <person name="Sun H."/>
            <person name="Han J."/>
            <person name="Sharma A."/>
            <person name="Chiniquy J."/>
            <person name="Ngan C.Y."/>
            <person name="Lipzen A."/>
            <person name="Barry K."/>
            <person name="Grigoriev I.V."/>
            <person name="Gunde-Cimerman N."/>
        </authorList>
    </citation>
    <scope>NUCLEOTIDE SEQUENCE [LARGE SCALE GENOMIC DNA]</scope>
    <source>
        <strain evidence="4 5">EXF-2481</strain>
    </source>
</reference>
<dbReference type="InParanoid" id="A0A074ZGJ5"/>
<evidence type="ECO:0000313" key="5">
    <source>
        <dbReference type="Proteomes" id="UP000030641"/>
    </source>
</evidence>
<feature type="region of interest" description="Disordered" evidence="2">
    <location>
        <begin position="479"/>
        <end position="689"/>
    </location>
</feature>
<feature type="compositionally biased region" description="Polar residues" evidence="2">
    <location>
        <begin position="356"/>
        <end position="369"/>
    </location>
</feature>
<feature type="compositionally biased region" description="Basic and acidic residues" evidence="2">
    <location>
        <begin position="965"/>
        <end position="978"/>
    </location>
</feature>
<feature type="compositionally biased region" description="Polar residues" evidence="2">
    <location>
        <begin position="945"/>
        <end position="963"/>
    </location>
</feature>
<keyword evidence="5" id="KW-1185">Reference proteome</keyword>
<feature type="region of interest" description="Disordered" evidence="2">
    <location>
        <begin position="445"/>
        <end position="465"/>
    </location>
</feature>
<dbReference type="STRING" id="1043005.A0A074ZGJ5"/>
<dbReference type="InterPro" id="IPR000504">
    <property type="entry name" value="RRM_dom"/>
</dbReference>
<gene>
    <name evidence="4" type="ORF">AUEXF2481DRAFT_540443</name>
</gene>
<dbReference type="GO" id="GO:0003723">
    <property type="term" value="F:RNA binding"/>
    <property type="evidence" value="ECO:0007669"/>
    <property type="project" value="UniProtKB-UniRule"/>
</dbReference>
<feature type="compositionally biased region" description="Basic and acidic residues" evidence="2">
    <location>
        <begin position="772"/>
        <end position="785"/>
    </location>
</feature>
<feature type="region of interest" description="Disordered" evidence="2">
    <location>
        <begin position="162"/>
        <end position="226"/>
    </location>
</feature>